<dbReference type="EC" id="3.1.11.6" evidence="6"/>
<dbReference type="RefSeq" id="WP_119554613.1">
    <property type="nucleotide sequence ID" value="NZ_CP066721.1"/>
</dbReference>
<dbReference type="Gene3D" id="1.10.287.1040">
    <property type="entry name" value="Exonuclease VII, small subunit"/>
    <property type="match status" value="1"/>
</dbReference>
<dbReference type="HAMAP" id="MF_00337">
    <property type="entry name" value="Exonuc_7_S"/>
    <property type="match status" value="1"/>
</dbReference>
<comment type="similarity">
    <text evidence="1 6">Belongs to the XseB family.</text>
</comment>
<comment type="catalytic activity">
    <reaction evidence="6">
        <text>Exonucleolytic cleavage in either 5'- to 3'- or 3'- to 5'-direction to yield nucleoside 5'-phosphates.</text>
        <dbReference type="EC" id="3.1.11.6"/>
    </reaction>
</comment>
<evidence type="ECO:0000256" key="8">
    <source>
        <dbReference type="SAM" id="MobiDB-lite"/>
    </source>
</evidence>
<name>A0AAQ0M1E0_STAXY</name>
<dbReference type="SUPFAM" id="SSF116842">
    <property type="entry name" value="XseB-like"/>
    <property type="match status" value="1"/>
</dbReference>
<dbReference type="AlphaFoldDB" id="A0AAQ0M1E0"/>
<gene>
    <name evidence="6" type="primary">xseB</name>
    <name evidence="9" type="ORF">BU104_01605</name>
</gene>
<dbReference type="GO" id="GO:0008855">
    <property type="term" value="F:exodeoxyribonuclease VII activity"/>
    <property type="evidence" value="ECO:0007669"/>
    <property type="project" value="UniProtKB-UniRule"/>
</dbReference>
<reference evidence="9 10" key="1">
    <citation type="journal article" date="2016" name="Front. Microbiol.">
        <title>Comprehensive Phylogenetic Analysis of Bovine Non-aureus Staphylococci Species Based on Whole-Genome Sequencing.</title>
        <authorList>
            <person name="Naushad S."/>
            <person name="Barkema H.W."/>
            <person name="Luby C."/>
            <person name="Condas L.A."/>
            <person name="Nobrega D.B."/>
            <person name="Carson D.A."/>
            <person name="De Buck J."/>
        </authorList>
    </citation>
    <scope>NUCLEOTIDE SEQUENCE [LARGE SCALE GENOMIC DNA]</scope>
    <source>
        <strain evidence="9 10">SNUC 1349</strain>
    </source>
</reference>
<dbReference type="InterPro" id="IPR003761">
    <property type="entry name" value="Exonuc_VII_S"/>
</dbReference>
<proteinExistence type="inferred from homology"/>
<comment type="caution">
    <text evidence="9">The sequence shown here is derived from an EMBL/GenBank/DDBJ whole genome shotgun (WGS) entry which is preliminary data.</text>
</comment>
<evidence type="ECO:0000256" key="5">
    <source>
        <dbReference type="ARBA" id="ARBA00022839"/>
    </source>
</evidence>
<dbReference type="GO" id="GO:0006308">
    <property type="term" value="P:DNA catabolic process"/>
    <property type="evidence" value="ECO:0007669"/>
    <property type="project" value="UniProtKB-UniRule"/>
</dbReference>
<dbReference type="PIRSF" id="PIRSF006488">
    <property type="entry name" value="Exonuc_VII_S"/>
    <property type="match status" value="1"/>
</dbReference>
<dbReference type="EMBL" id="QXUI01000001">
    <property type="protein sequence ID" value="RIM94710.1"/>
    <property type="molecule type" value="Genomic_DNA"/>
</dbReference>
<keyword evidence="2 6" id="KW-0963">Cytoplasm</keyword>
<feature type="coiled-coil region" evidence="7">
    <location>
        <begin position="6"/>
        <end position="33"/>
    </location>
</feature>
<evidence type="ECO:0000256" key="7">
    <source>
        <dbReference type="SAM" id="Coils"/>
    </source>
</evidence>
<dbReference type="NCBIfam" id="NF002140">
    <property type="entry name" value="PRK00977.1-4"/>
    <property type="match status" value="1"/>
</dbReference>
<keyword evidence="3 6" id="KW-0540">Nuclease</keyword>
<evidence type="ECO:0000313" key="10">
    <source>
        <dbReference type="Proteomes" id="UP000285579"/>
    </source>
</evidence>
<evidence type="ECO:0000256" key="3">
    <source>
        <dbReference type="ARBA" id="ARBA00022722"/>
    </source>
</evidence>
<evidence type="ECO:0000256" key="2">
    <source>
        <dbReference type="ARBA" id="ARBA00022490"/>
    </source>
</evidence>
<accession>A0AAQ0M1E0</accession>
<comment type="subunit">
    <text evidence="6">Heterooligomer composed of large and small subunits.</text>
</comment>
<keyword evidence="4 6" id="KW-0378">Hydrolase</keyword>
<feature type="region of interest" description="Disordered" evidence="8">
    <location>
        <begin position="61"/>
        <end position="81"/>
    </location>
</feature>
<dbReference type="GO" id="GO:0009318">
    <property type="term" value="C:exodeoxyribonuclease VII complex"/>
    <property type="evidence" value="ECO:0007669"/>
    <property type="project" value="UniProtKB-UniRule"/>
</dbReference>
<dbReference type="GO" id="GO:0005829">
    <property type="term" value="C:cytosol"/>
    <property type="evidence" value="ECO:0007669"/>
    <property type="project" value="TreeGrafter"/>
</dbReference>
<dbReference type="Pfam" id="PF02609">
    <property type="entry name" value="Exonuc_VII_S"/>
    <property type="match status" value="1"/>
</dbReference>
<comment type="function">
    <text evidence="6">Bidirectionally degrades single-stranded DNA into large acid-insoluble oligonucleotides, which are then degraded further into small acid-soluble oligonucleotides.</text>
</comment>
<evidence type="ECO:0000256" key="6">
    <source>
        <dbReference type="HAMAP-Rule" id="MF_00337"/>
    </source>
</evidence>
<keyword evidence="5 6" id="KW-0269">Exonuclease</keyword>
<evidence type="ECO:0000256" key="4">
    <source>
        <dbReference type="ARBA" id="ARBA00022801"/>
    </source>
</evidence>
<protein>
    <recommendedName>
        <fullName evidence="6">Exodeoxyribonuclease 7 small subunit</fullName>
        <ecNumber evidence="6">3.1.11.6</ecNumber>
    </recommendedName>
    <alternativeName>
        <fullName evidence="6">Exodeoxyribonuclease VII small subunit</fullName>
        <shortName evidence="6">Exonuclease VII small subunit</shortName>
    </alternativeName>
</protein>
<dbReference type="NCBIfam" id="TIGR01280">
    <property type="entry name" value="xseB"/>
    <property type="match status" value="1"/>
</dbReference>
<comment type="subcellular location">
    <subcellularLocation>
        <location evidence="6">Cytoplasm</location>
    </subcellularLocation>
</comment>
<evidence type="ECO:0000313" key="9">
    <source>
        <dbReference type="EMBL" id="RIM94710.1"/>
    </source>
</evidence>
<dbReference type="Proteomes" id="UP000285579">
    <property type="component" value="Unassembled WGS sequence"/>
</dbReference>
<dbReference type="NCBIfam" id="NF010671">
    <property type="entry name" value="PRK14068.1"/>
    <property type="match status" value="1"/>
</dbReference>
<evidence type="ECO:0000256" key="1">
    <source>
        <dbReference type="ARBA" id="ARBA00009998"/>
    </source>
</evidence>
<dbReference type="PANTHER" id="PTHR34137">
    <property type="entry name" value="EXODEOXYRIBONUCLEASE 7 SMALL SUBUNIT"/>
    <property type="match status" value="1"/>
</dbReference>
<dbReference type="PANTHER" id="PTHR34137:SF1">
    <property type="entry name" value="EXODEOXYRIBONUCLEASE 7 SMALL SUBUNIT"/>
    <property type="match status" value="1"/>
</dbReference>
<organism evidence="9 10">
    <name type="scientific">Staphylococcus xylosus</name>
    <dbReference type="NCBI Taxonomy" id="1288"/>
    <lineage>
        <taxon>Bacteria</taxon>
        <taxon>Bacillati</taxon>
        <taxon>Bacillota</taxon>
        <taxon>Bacilli</taxon>
        <taxon>Bacillales</taxon>
        <taxon>Staphylococcaceae</taxon>
        <taxon>Staphylococcus</taxon>
    </lineage>
</organism>
<keyword evidence="7" id="KW-0175">Coiled coil</keyword>
<sequence>MSNSNTQSFEEMMKELENIVHKLDNENVSLEESLNLYQRGMKLSATCDETLKDAEKKVNELMADEHTDNTDDVVKEDNENE</sequence>
<dbReference type="InterPro" id="IPR037004">
    <property type="entry name" value="Exonuc_VII_ssu_sf"/>
</dbReference>